<evidence type="ECO:0000259" key="3">
    <source>
        <dbReference type="Pfam" id="PF00561"/>
    </source>
</evidence>
<dbReference type="InterPro" id="IPR029058">
    <property type="entry name" value="AB_hydrolase_fold"/>
</dbReference>
<gene>
    <name evidence="4" type="ORF">DJ018_07550</name>
</gene>
<protein>
    <submittedName>
        <fullName evidence="4">Alpha/beta hydrolase</fullName>
    </submittedName>
</protein>
<dbReference type="OrthoDB" id="8680283at2"/>
<sequence>MNQLTARLSAGGKTSRATGALPLKAGFAAVAIGALIAAAVGNHLAAKRTERRRPPAGRFVTVDGVRLHYQERGQGPTLVLVHGNGVSSEDYVLSGLVDALAQRYRVIAFDRPGFGYSERPRNRPWTAEAQARLLLEAMTVLNAGEAVLVAHSWGTLVALQAQLAAPERIRGLVLMSGYYWPTARIDAPLLGAPAIPGLGDVMRFTASPLLGRLMMPLIFKQMFSPAKVAEHFRQGFASNMSLRPSQLRATAADTAMMPLEAGKLAPQLTAVVGPVLVMSGDGDKIVSCEHQSRRLARELLGGEIQVIEGAGHMLHHTEPQVVAQAILGFLRQIAFEPGLGGERRPEREPRRVAESLPA</sequence>
<dbReference type="PANTHER" id="PTHR43689">
    <property type="entry name" value="HYDROLASE"/>
    <property type="match status" value="1"/>
</dbReference>
<evidence type="ECO:0000256" key="2">
    <source>
        <dbReference type="SAM" id="Phobius"/>
    </source>
</evidence>
<dbReference type="Pfam" id="PF00561">
    <property type="entry name" value="Abhydrolase_1"/>
    <property type="match status" value="1"/>
</dbReference>
<comment type="caution">
    <text evidence="4">The sequence shown here is derived from an EMBL/GenBank/DDBJ whole genome shotgun (WGS) entry which is preliminary data.</text>
</comment>
<evidence type="ECO:0000313" key="5">
    <source>
        <dbReference type="Proteomes" id="UP000249725"/>
    </source>
</evidence>
<keyword evidence="2" id="KW-0812">Transmembrane</keyword>
<dbReference type="PRINTS" id="PR00412">
    <property type="entry name" value="EPOXHYDRLASE"/>
</dbReference>
<evidence type="ECO:0000313" key="4">
    <source>
        <dbReference type="EMBL" id="RAK57766.1"/>
    </source>
</evidence>
<feature type="region of interest" description="Disordered" evidence="1">
    <location>
        <begin position="339"/>
        <end position="358"/>
    </location>
</feature>
<proteinExistence type="predicted"/>
<dbReference type="RefSeq" id="WP_111514217.1">
    <property type="nucleotide sequence ID" value="NZ_QFYR01000001.1"/>
</dbReference>
<dbReference type="AlphaFoldDB" id="A0A328AVN4"/>
<dbReference type="PRINTS" id="PR00111">
    <property type="entry name" value="ABHYDROLASE"/>
</dbReference>
<name>A0A328AVN4_9CAUL</name>
<dbReference type="InterPro" id="IPR000073">
    <property type="entry name" value="AB_hydrolase_1"/>
</dbReference>
<accession>A0A328AVN4</accession>
<keyword evidence="2" id="KW-0472">Membrane</keyword>
<dbReference type="Gene3D" id="3.40.50.1820">
    <property type="entry name" value="alpha/beta hydrolase"/>
    <property type="match status" value="1"/>
</dbReference>
<dbReference type="SUPFAM" id="SSF53474">
    <property type="entry name" value="alpha/beta-Hydrolases"/>
    <property type="match status" value="1"/>
</dbReference>
<keyword evidence="5" id="KW-1185">Reference proteome</keyword>
<reference evidence="5" key="1">
    <citation type="submission" date="2018-05" db="EMBL/GenBank/DDBJ databases">
        <authorList>
            <person name="Li X."/>
        </authorList>
    </citation>
    <scope>NUCLEOTIDE SEQUENCE [LARGE SCALE GENOMIC DNA]</scope>
    <source>
        <strain evidence="5">YIM 73061</strain>
    </source>
</reference>
<feature type="domain" description="AB hydrolase-1" evidence="3">
    <location>
        <begin position="76"/>
        <end position="319"/>
    </location>
</feature>
<keyword evidence="4" id="KW-0378">Hydrolase</keyword>
<keyword evidence="2" id="KW-1133">Transmembrane helix</keyword>
<dbReference type="PANTHER" id="PTHR43689:SF8">
    <property type="entry name" value="ALPHA_BETA-HYDROLASES SUPERFAMILY PROTEIN"/>
    <property type="match status" value="1"/>
</dbReference>
<dbReference type="Proteomes" id="UP000249725">
    <property type="component" value="Unassembled WGS sequence"/>
</dbReference>
<dbReference type="EMBL" id="QFYR01000001">
    <property type="protein sequence ID" value="RAK57766.1"/>
    <property type="molecule type" value="Genomic_DNA"/>
</dbReference>
<feature type="compositionally biased region" description="Basic and acidic residues" evidence="1">
    <location>
        <begin position="341"/>
        <end position="358"/>
    </location>
</feature>
<organism evidence="4 5">
    <name type="scientific">Phenylobacterium deserti</name>
    <dbReference type="NCBI Taxonomy" id="1914756"/>
    <lineage>
        <taxon>Bacteria</taxon>
        <taxon>Pseudomonadati</taxon>
        <taxon>Pseudomonadota</taxon>
        <taxon>Alphaproteobacteria</taxon>
        <taxon>Caulobacterales</taxon>
        <taxon>Caulobacteraceae</taxon>
        <taxon>Phenylobacterium</taxon>
    </lineage>
</organism>
<dbReference type="GO" id="GO:0016787">
    <property type="term" value="F:hydrolase activity"/>
    <property type="evidence" value="ECO:0007669"/>
    <property type="project" value="UniProtKB-KW"/>
</dbReference>
<dbReference type="InterPro" id="IPR000639">
    <property type="entry name" value="Epox_hydrolase-like"/>
</dbReference>
<feature type="transmembrane region" description="Helical" evidence="2">
    <location>
        <begin position="25"/>
        <end position="45"/>
    </location>
</feature>
<evidence type="ECO:0000256" key="1">
    <source>
        <dbReference type="SAM" id="MobiDB-lite"/>
    </source>
</evidence>